<keyword evidence="2" id="KW-1185">Reference proteome</keyword>
<gene>
    <name evidence="1" type="ORF">GO755_22625</name>
</gene>
<sequence length="186" mass="20700">MNRFIALVETSDEIALTTEGVVAISGVHLFPQINPDTFITLWNEGIVALRQWDQFCESLFQILTKSGMIDEEGLHVSEYSPGSICRFILANKEVLPEGFRETGLGMMVMQAIKTGAKTIKKGKDIVIDWKEITAHAGPMTDAVLVQMMKSPDRSAIILPIIQQFFPLWPEVPTTEPQPTLSDNEPV</sequence>
<organism evidence="1 2">
    <name type="scientific">Spirosoma arboris</name>
    <dbReference type="NCBI Taxonomy" id="2682092"/>
    <lineage>
        <taxon>Bacteria</taxon>
        <taxon>Pseudomonadati</taxon>
        <taxon>Bacteroidota</taxon>
        <taxon>Cytophagia</taxon>
        <taxon>Cytophagales</taxon>
        <taxon>Cytophagaceae</taxon>
        <taxon>Spirosoma</taxon>
    </lineage>
</organism>
<accession>A0A7K1SGC1</accession>
<dbReference type="Proteomes" id="UP000436006">
    <property type="component" value="Unassembled WGS sequence"/>
</dbReference>
<protein>
    <submittedName>
        <fullName evidence="1">Uncharacterized protein</fullName>
    </submittedName>
</protein>
<evidence type="ECO:0000313" key="2">
    <source>
        <dbReference type="Proteomes" id="UP000436006"/>
    </source>
</evidence>
<dbReference type="EMBL" id="WPIN01000008">
    <property type="protein sequence ID" value="MVM32852.1"/>
    <property type="molecule type" value="Genomic_DNA"/>
</dbReference>
<evidence type="ECO:0000313" key="1">
    <source>
        <dbReference type="EMBL" id="MVM32852.1"/>
    </source>
</evidence>
<dbReference type="AlphaFoldDB" id="A0A7K1SGC1"/>
<name>A0A7K1SGC1_9BACT</name>
<reference evidence="1 2" key="1">
    <citation type="submission" date="2019-12" db="EMBL/GenBank/DDBJ databases">
        <title>Spirosoma sp. HMF4905 genome sequencing and assembly.</title>
        <authorList>
            <person name="Kang H."/>
            <person name="Cha I."/>
            <person name="Kim H."/>
            <person name="Joh K."/>
        </authorList>
    </citation>
    <scope>NUCLEOTIDE SEQUENCE [LARGE SCALE GENOMIC DNA]</scope>
    <source>
        <strain evidence="1 2">HMF4905</strain>
    </source>
</reference>
<proteinExistence type="predicted"/>
<dbReference type="RefSeq" id="WP_157587555.1">
    <property type="nucleotide sequence ID" value="NZ_WPIN01000008.1"/>
</dbReference>
<comment type="caution">
    <text evidence="1">The sequence shown here is derived from an EMBL/GenBank/DDBJ whole genome shotgun (WGS) entry which is preliminary data.</text>
</comment>